<dbReference type="InterPro" id="IPR000192">
    <property type="entry name" value="Aminotrans_V_dom"/>
</dbReference>
<dbReference type="SUPFAM" id="SSF53383">
    <property type="entry name" value="PLP-dependent transferases"/>
    <property type="match status" value="1"/>
</dbReference>
<evidence type="ECO:0000313" key="3">
    <source>
        <dbReference type="EMBL" id="VVE90736.1"/>
    </source>
</evidence>
<dbReference type="EMBL" id="CABPST010000020">
    <property type="protein sequence ID" value="VVE90736.1"/>
    <property type="molecule type" value="Genomic_DNA"/>
</dbReference>
<name>A0A5E5BZG9_9BURK</name>
<dbReference type="PANTHER" id="PTHR43092">
    <property type="entry name" value="L-CYSTEINE DESULFHYDRASE"/>
    <property type="match status" value="1"/>
</dbReference>
<reference evidence="3 4" key="1">
    <citation type="submission" date="2019-08" db="EMBL/GenBank/DDBJ databases">
        <authorList>
            <person name="Peeters C."/>
        </authorList>
    </citation>
    <scope>NUCLEOTIDE SEQUENCE [LARGE SCALE GENOMIC DNA]</scope>
    <source>
        <strain evidence="3 4">LMG 20603</strain>
    </source>
</reference>
<organism evidence="3 4">
    <name type="scientific">Pandoraea bronchicola</name>
    <dbReference type="NCBI Taxonomy" id="2508287"/>
    <lineage>
        <taxon>Bacteria</taxon>
        <taxon>Pseudomonadati</taxon>
        <taxon>Pseudomonadota</taxon>
        <taxon>Betaproteobacteria</taxon>
        <taxon>Burkholderiales</taxon>
        <taxon>Burkholderiaceae</taxon>
        <taxon>Pandoraea</taxon>
    </lineage>
</organism>
<keyword evidence="4" id="KW-1185">Reference proteome</keyword>
<dbReference type="InterPro" id="IPR015421">
    <property type="entry name" value="PyrdxlP-dep_Trfase_major"/>
</dbReference>
<evidence type="ECO:0000313" key="4">
    <source>
        <dbReference type="Proteomes" id="UP000382040"/>
    </source>
</evidence>
<evidence type="ECO:0000256" key="1">
    <source>
        <dbReference type="ARBA" id="ARBA00022898"/>
    </source>
</evidence>
<accession>A0A5E5BZG9</accession>
<dbReference type="AlphaFoldDB" id="A0A5E5BZG9"/>
<gene>
    <name evidence="3" type="ORF">PBR20603_04723</name>
</gene>
<dbReference type="InterPro" id="IPR015424">
    <property type="entry name" value="PyrdxlP-dep_Trfase"/>
</dbReference>
<dbReference type="InterPro" id="IPR015422">
    <property type="entry name" value="PyrdxlP-dep_Trfase_small"/>
</dbReference>
<proteinExistence type="predicted"/>
<dbReference type="Proteomes" id="UP000382040">
    <property type="component" value="Unassembled WGS sequence"/>
</dbReference>
<feature type="domain" description="Aminotransferase class V" evidence="2">
    <location>
        <begin position="33"/>
        <end position="382"/>
    </location>
</feature>
<dbReference type="Gene3D" id="3.40.640.10">
    <property type="entry name" value="Type I PLP-dependent aspartate aminotransferase-like (Major domain)"/>
    <property type="match status" value="1"/>
</dbReference>
<dbReference type="RefSeq" id="WP_150561866.1">
    <property type="nucleotide sequence ID" value="NZ_CABPST010000020.1"/>
</dbReference>
<protein>
    <submittedName>
        <fullName evidence="3">Cysteine desulfurase</fullName>
    </submittedName>
</protein>
<sequence>MKQEQEANPSAESEVFWQNVRRQYPEQRPLLNLNNAAVSPTPLPVEDAVVRAFRFVGSLPDVNMWEQLDANLPDVKRQLASLIDCAPEEIALNRNASEGLANAIFGIALKRNDEVLIADWDYPSVRAAWAQRKAREGIEVTTVKFDLMDDDEEIIAAYRQAISPKTRAIQLTHMIHWTGRVLPVQRLCAIAASAGIITIVDGAQSFAQMPVSFREIGCDFFATSLHKWLGAPVGNGMLIVKQERIDETWPLLAPFDDKPEGIAKFDQWNLGTYNCAIQAGILPALRFHQSIGTARIQARLQTLTKYWISAAASIKGFRLHTPIDAPELSGVSLFSIANHDAKGIEARLRSEYQIHVKYRRIAHIEGLRVSPHIYMLEAELDRFVGALAAVTTRPA</sequence>
<dbReference type="Gene3D" id="3.90.1150.10">
    <property type="entry name" value="Aspartate Aminotransferase, domain 1"/>
    <property type="match status" value="1"/>
</dbReference>
<keyword evidence="1" id="KW-0663">Pyridoxal phosphate</keyword>
<dbReference type="Pfam" id="PF00266">
    <property type="entry name" value="Aminotran_5"/>
    <property type="match status" value="1"/>
</dbReference>
<dbReference type="PANTHER" id="PTHR43092:SF6">
    <property type="entry name" value="BLR1280 PROTEIN"/>
    <property type="match status" value="1"/>
</dbReference>
<dbReference type="OrthoDB" id="9764293at2"/>
<evidence type="ECO:0000259" key="2">
    <source>
        <dbReference type="Pfam" id="PF00266"/>
    </source>
</evidence>